<dbReference type="Pfam" id="PF13302">
    <property type="entry name" value="Acetyltransf_3"/>
    <property type="match status" value="1"/>
</dbReference>
<evidence type="ECO:0000259" key="1">
    <source>
        <dbReference type="Pfam" id="PF13302"/>
    </source>
</evidence>
<dbReference type="OrthoDB" id="9798081at2"/>
<dbReference type="RefSeq" id="WP_106704357.1">
    <property type="nucleotide sequence ID" value="NZ_CP027666.1"/>
</dbReference>
<dbReference type="SUPFAM" id="SSF55729">
    <property type="entry name" value="Acyl-CoA N-acyltransferases (Nat)"/>
    <property type="match status" value="1"/>
</dbReference>
<keyword evidence="3" id="KW-1185">Reference proteome</keyword>
<sequence>MSSHAVAPPDPPWRASDRLRLREFALSDVSDLARMHQDPRVRAQLVDDLALDDLATASGFVAGMQAFYRQYEGRGIWCAERAIPADADAVAEAQAAHAAGDIDDGLLAYVMAPTWRFCGWFSLVHVLDAPDQIEIGARLAPEAWGNALALDGGDWLLARAFADTARTEVYGYCAPENRSAAHCLRVLGFDRVGNAPYNGHLAAQFRLSRAHWEAWRHLPRRDRLRQVLRGGQPAQA</sequence>
<name>A0A2S0MJF1_9BURK</name>
<dbReference type="PANTHER" id="PTHR43792">
    <property type="entry name" value="GNAT FAMILY, PUTATIVE (AFU_ORTHOLOGUE AFUA_3G00765)-RELATED-RELATED"/>
    <property type="match status" value="1"/>
</dbReference>
<dbReference type="AlphaFoldDB" id="A0A2S0MJF1"/>
<feature type="domain" description="N-acetyltransferase" evidence="1">
    <location>
        <begin position="18"/>
        <end position="189"/>
    </location>
</feature>
<evidence type="ECO:0000313" key="2">
    <source>
        <dbReference type="EMBL" id="AVO35813.1"/>
    </source>
</evidence>
<dbReference type="Proteomes" id="UP000239709">
    <property type="component" value="Chromosome"/>
</dbReference>
<dbReference type="KEGG" id="otk:C6570_17490"/>
<proteinExistence type="predicted"/>
<dbReference type="InterPro" id="IPR000182">
    <property type="entry name" value="GNAT_dom"/>
</dbReference>
<dbReference type="Gene3D" id="3.40.630.30">
    <property type="match status" value="1"/>
</dbReference>
<reference evidence="2 3" key="1">
    <citation type="submission" date="2018-03" db="EMBL/GenBank/DDBJ databases">
        <title>Genome sequencing of Ottowia sp.</title>
        <authorList>
            <person name="Kim S.-J."/>
            <person name="Heo J."/>
            <person name="Kwon S.-W."/>
        </authorList>
    </citation>
    <scope>NUCLEOTIDE SEQUENCE [LARGE SCALE GENOMIC DNA]</scope>
    <source>
        <strain evidence="2 3">KADR8-3</strain>
    </source>
</reference>
<dbReference type="EMBL" id="CP027666">
    <property type="protein sequence ID" value="AVO35813.1"/>
    <property type="molecule type" value="Genomic_DNA"/>
</dbReference>
<organism evidence="2 3">
    <name type="scientific">Ottowia oryzae</name>
    <dbReference type="NCBI Taxonomy" id="2109914"/>
    <lineage>
        <taxon>Bacteria</taxon>
        <taxon>Pseudomonadati</taxon>
        <taxon>Pseudomonadota</taxon>
        <taxon>Betaproteobacteria</taxon>
        <taxon>Burkholderiales</taxon>
        <taxon>Comamonadaceae</taxon>
        <taxon>Ottowia</taxon>
    </lineage>
</organism>
<protein>
    <recommendedName>
        <fullName evidence="1">N-acetyltransferase domain-containing protein</fullName>
    </recommendedName>
</protein>
<evidence type="ECO:0000313" key="3">
    <source>
        <dbReference type="Proteomes" id="UP000239709"/>
    </source>
</evidence>
<accession>A0A2S0MJF1</accession>
<dbReference type="InterPro" id="IPR016181">
    <property type="entry name" value="Acyl_CoA_acyltransferase"/>
</dbReference>
<dbReference type="PANTHER" id="PTHR43792:SF1">
    <property type="entry name" value="N-ACETYLTRANSFERASE DOMAIN-CONTAINING PROTEIN"/>
    <property type="match status" value="1"/>
</dbReference>
<gene>
    <name evidence="2" type="ORF">C6570_17490</name>
</gene>
<dbReference type="InterPro" id="IPR051531">
    <property type="entry name" value="N-acetyltransferase"/>
</dbReference>
<dbReference type="GO" id="GO:0016747">
    <property type="term" value="F:acyltransferase activity, transferring groups other than amino-acyl groups"/>
    <property type="evidence" value="ECO:0007669"/>
    <property type="project" value="InterPro"/>
</dbReference>